<protein>
    <recommendedName>
        <fullName evidence="6">Eukaryotic translation initiation factor 4E transporter</fullName>
    </recommendedName>
</protein>
<reference evidence="4" key="2">
    <citation type="submission" date="2022-06" db="UniProtKB">
        <authorList>
            <consortium name="EnsemblMetazoa"/>
        </authorList>
    </citation>
    <scope>IDENTIFICATION</scope>
    <source>
        <strain evidence="4">DF5081</strain>
    </source>
</reference>
<feature type="region of interest" description="Disordered" evidence="3">
    <location>
        <begin position="690"/>
        <end position="709"/>
    </location>
</feature>
<feature type="region of interest" description="Disordered" evidence="3">
    <location>
        <begin position="97"/>
        <end position="275"/>
    </location>
</feature>
<dbReference type="AlphaFoldDB" id="A0A8R1HQC1"/>
<organism evidence="4 5">
    <name type="scientific">Caenorhabditis japonica</name>
    <dbReference type="NCBI Taxonomy" id="281687"/>
    <lineage>
        <taxon>Eukaryota</taxon>
        <taxon>Metazoa</taxon>
        <taxon>Ecdysozoa</taxon>
        <taxon>Nematoda</taxon>
        <taxon>Chromadorea</taxon>
        <taxon>Rhabditida</taxon>
        <taxon>Rhabditina</taxon>
        <taxon>Rhabditomorpha</taxon>
        <taxon>Rhabditoidea</taxon>
        <taxon>Rhabditidae</taxon>
        <taxon>Peloderinae</taxon>
        <taxon>Caenorhabditis</taxon>
    </lineage>
</organism>
<feature type="compositionally biased region" description="Basic and acidic residues" evidence="3">
    <location>
        <begin position="232"/>
        <end position="244"/>
    </location>
</feature>
<feature type="region of interest" description="Disordered" evidence="3">
    <location>
        <begin position="39"/>
        <end position="58"/>
    </location>
</feature>
<feature type="compositionally biased region" description="Polar residues" evidence="3">
    <location>
        <begin position="697"/>
        <end position="709"/>
    </location>
</feature>
<accession>A0A8R1HQC1</accession>
<comment type="subcellular location">
    <subcellularLocation>
        <location evidence="1">Cytoplasm</location>
    </subcellularLocation>
</comment>
<feature type="compositionally biased region" description="Basic and acidic residues" evidence="3">
    <location>
        <begin position="213"/>
        <end position="223"/>
    </location>
</feature>
<sequence>MTSQLGDEGLHPMVSTLLGGGTIPTPPIKSYSRERMMELKSTKASMTRPENLSDDFNGEDGKFSPLKWLEHRWEIEGIKNRPMLKKIDSLCAGADENTGLSPQRRAFSSGCKAPTDDKGRDGEYERLGGHGKNWRNGSNGGADKFASRGTDFKTSFQKGGPLDRGGARGTDWKKDAARGTKFSQRREERLTSVSGSDKLPEWADGPTTMDDMIELRGFDEPKKGKNKKVSKEKKEAPKPAENRECAGSCPSSTGLSSKEPLDDPAIAHSELSSGALPATDHELAALLGLDIQKTSRKAGGKDEAYQVKGEESVSGSSRLSRFFGKKSKSPELEAMFASAGIATNDENVVNPMLAKLFVNSGAENNPAPSGHGDLKGSIRVEDIEKGMEAKESAKGNALQDPSQQAQLIHHLQKMAKQQAEAQQQQQQHQRQPTPPNGAPSHHQNMPHMMPSSMPLVADLALLNSFAQSPLVLNAYCENQLQEAVNAAVRANNGQPIPQQLHEQLRMASHRNKSFLQSQTLAFVNMRNQQQVMQQLQHAAQQQQNQQKGRTPVMIPASVQRQLQKSSSNVDQKKEKSGQSPLETTQDGPDAQSDITAHLKKLQLQQNYANMMQAMNPGLGWQRGNPAEQQQQQQFPPNVQMLLAQQHQHQVNQAAQLHNFKMMMSRHQQQQQQMMIAKAIQIQQAQQQQMAMQEKMNQHQQPTVPSELSQVGPIQTPLEKLLASVGVQGSQFTGSGDRLPRSARPMSLEDLEKQLTAAQQK</sequence>
<evidence type="ECO:0008006" key="6">
    <source>
        <dbReference type="Google" id="ProtNLM"/>
    </source>
</evidence>
<evidence type="ECO:0000313" key="4">
    <source>
        <dbReference type="EnsemblMetazoa" id="CJA08123.1"/>
    </source>
</evidence>
<dbReference type="EnsemblMetazoa" id="CJA08123.1">
    <property type="protein sequence ID" value="CJA08123.1"/>
    <property type="gene ID" value="WBGene00127327"/>
</dbReference>
<feature type="compositionally biased region" description="Polar residues" evidence="3">
    <location>
        <begin position="559"/>
        <end position="569"/>
    </location>
</feature>
<proteinExistence type="predicted"/>
<evidence type="ECO:0000256" key="3">
    <source>
        <dbReference type="SAM" id="MobiDB-lite"/>
    </source>
</evidence>
<reference evidence="5" key="1">
    <citation type="submission" date="2010-08" db="EMBL/GenBank/DDBJ databases">
        <authorList>
            <consortium name="Caenorhabditis japonica Sequencing Consortium"/>
            <person name="Wilson R.K."/>
        </authorList>
    </citation>
    <scope>NUCLEOTIDE SEQUENCE [LARGE SCALE GENOMIC DNA]</scope>
    <source>
        <strain evidence="5">DF5081</strain>
    </source>
</reference>
<dbReference type="GO" id="GO:0036464">
    <property type="term" value="C:cytoplasmic ribonucleoprotein granule"/>
    <property type="evidence" value="ECO:0007669"/>
    <property type="project" value="UniProtKB-ARBA"/>
</dbReference>
<feature type="region of interest" description="Disordered" evidence="3">
    <location>
        <begin position="1"/>
        <end position="29"/>
    </location>
</feature>
<dbReference type="GO" id="GO:0003729">
    <property type="term" value="F:mRNA binding"/>
    <property type="evidence" value="ECO:0007669"/>
    <property type="project" value="TreeGrafter"/>
</dbReference>
<evidence type="ECO:0000256" key="1">
    <source>
        <dbReference type="ARBA" id="ARBA00004496"/>
    </source>
</evidence>
<dbReference type="PANTHER" id="PTHR12269">
    <property type="entry name" value="EUKARYOTIC TRANSLATION INITIATION FACTOR 4E TRANSPORTER"/>
    <property type="match status" value="1"/>
</dbReference>
<keyword evidence="2" id="KW-0963">Cytoplasm</keyword>
<dbReference type="GO" id="GO:0017148">
    <property type="term" value="P:negative regulation of translation"/>
    <property type="evidence" value="ECO:0007669"/>
    <property type="project" value="TreeGrafter"/>
</dbReference>
<dbReference type="PANTHER" id="PTHR12269:SF1">
    <property type="entry name" value="EUKARYOTIC TRANSLATION INITIATION FACTOR 4E TRANSPORTER"/>
    <property type="match status" value="1"/>
</dbReference>
<feature type="compositionally biased region" description="Basic and acidic residues" evidence="3">
    <location>
        <begin position="170"/>
        <end position="190"/>
    </location>
</feature>
<feature type="region of interest" description="Disordered" evidence="3">
    <location>
        <begin position="559"/>
        <end position="591"/>
    </location>
</feature>
<name>A0A8R1HQC1_CAEJA</name>
<keyword evidence="5" id="KW-1185">Reference proteome</keyword>
<feature type="compositionally biased region" description="Basic and acidic residues" evidence="3">
    <location>
        <begin position="114"/>
        <end position="128"/>
    </location>
</feature>
<evidence type="ECO:0000313" key="5">
    <source>
        <dbReference type="Proteomes" id="UP000005237"/>
    </source>
</evidence>
<feature type="compositionally biased region" description="Polar residues" evidence="3">
    <location>
        <begin position="577"/>
        <end position="586"/>
    </location>
</feature>
<feature type="region of interest" description="Disordered" evidence="3">
    <location>
        <begin position="409"/>
        <end position="451"/>
    </location>
</feature>
<evidence type="ECO:0000256" key="2">
    <source>
        <dbReference type="ARBA" id="ARBA00022490"/>
    </source>
</evidence>
<dbReference type="GO" id="GO:0005634">
    <property type="term" value="C:nucleus"/>
    <property type="evidence" value="ECO:0007669"/>
    <property type="project" value="TreeGrafter"/>
</dbReference>
<feature type="compositionally biased region" description="Low complexity" evidence="3">
    <location>
        <begin position="414"/>
        <end position="431"/>
    </location>
</feature>
<dbReference type="InterPro" id="IPR018862">
    <property type="entry name" value="eIF4E-T"/>
</dbReference>
<dbReference type="Proteomes" id="UP000005237">
    <property type="component" value="Unassembled WGS sequence"/>
</dbReference>
<dbReference type="Pfam" id="PF10477">
    <property type="entry name" value="EIF4E-T"/>
    <property type="match status" value="1"/>
</dbReference>